<dbReference type="SUPFAM" id="SSF109604">
    <property type="entry name" value="HD-domain/PDEase-like"/>
    <property type="match status" value="1"/>
</dbReference>
<evidence type="ECO:0000313" key="4">
    <source>
        <dbReference type="EMBL" id="BCS96603.1"/>
    </source>
</evidence>
<dbReference type="CDD" id="cd00077">
    <property type="entry name" value="HDc"/>
    <property type="match status" value="1"/>
</dbReference>
<dbReference type="Pfam" id="PF13487">
    <property type="entry name" value="HD_5"/>
    <property type="match status" value="1"/>
</dbReference>
<dbReference type="Gene3D" id="1.10.3210.10">
    <property type="entry name" value="Hypothetical protein af1432"/>
    <property type="match status" value="1"/>
</dbReference>
<dbReference type="PANTHER" id="PTHR45228:SF5">
    <property type="entry name" value="CYCLIC DI-GMP PHOSPHODIESTERASE VC_1348-RELATED"/>
    <property type="match status" value="1"/>
</dbReference>
<proteinExistence type="predicted"/>
<dbReference type="Gene3D" id="3.40.50.2300">
    <property type="match status" value="1"/>
</dbReference>
<dbReference type="PANTHER" id="PTHR45228">
    <property type="entry name" value="CYCLIC DI-GMP PHOSPHODIESTERASE TM_0186-RELATED"/>
    <property type="match status" value="1"/>
</dbReference>
<evidence type="ECO:0000259" key="2">
    <source>
        <dbReference type="PROSITE" id="PS50110"/>
    </source>
</evidence>
<dbReference type="Proteomes" id="UP001320148">
    <property type="component" value="Chromosome"/>
</dbReference>
<dbReference type="PROSITE" id="PS50110">
    <property type="entry name" value="RESPONSE_REGULATORY"/>
    <property type="match status" value="1"/>
</dbReference>
<protein>
    <submittedName>
        <fullName evidence="4">Two-component system response regulator</fullName>
    </submittedName>
</protein>
<dbReference type="EMBL" id="AP024488">
    <property type="protein sequence ID" value="BCS96603.1"/>
    <property type="molecule type" value="Genomic_DNA"/>
</dbReference>
<dbReference type="InterPro" id="IPR003607">
    <property type="entry name" value="HD/PDEase_dom"/>
</dbReference>
<gene>
    <name evidence="4" type="ORF">DSLASN_22350</name>
</gene>
<feature type="domain" description="HD-GYP" evidence="3">
    <location>
        <begin position="134"/>
        <end position="345"/>
    </location>
</feature>
<keyword evidence="1" id="KW-0597">Phosphoprotein</keyword>
<reference evidence="4 5" key="1">
    <citation type="submission" date="2021-02" db="EMBL/GenBank/DDBJ databases">
        <title>Complete genome of Desulfoluna sp. strain ASN36.</title>
        <authorList>
            <person name="Takahashi A."/>
            <person name="Kojima H."/>
            <person name="Fukui M."/>
        </authorList>
    </citation>
    <scope>NUCLEOTIDE SEQUENCE [LARGE SCALE GENOMIC DNA]</scope>
    <source>
        <strain evidence="4 5">ASN36</strain>
    </source>
</reference>
<dbReference type="Pfam" id="PF00072">
    <property type="entry name" value="Response_reg"/>
    <property type="match status" value="1"/>
</dbReference>
<feature type="modified residue" description="4-aspartylphosphate" evidence="1">
    <location>
        <position position="55"/>
    </location>
</feature>
<dbReference type="InterPro" id="IPR011006">
    <property type="entry name" value="CheY-like_superfamily"/>
</dbReference>
<sequence>MTEQKTVLIVDDMPENIKLISQLLKGSCKTKVATNGEKAIEIASKGPPPDLILLDVQMPGMSGYEVCKTLKSQERTRDIPVIFFTSPCDVKEEQHGFELGAVDFINKPVSPPILSARVHTHLHLKETEVTLKHQRDILDVTLLAMGSLAEARNNETRNHIQRTAHFVKRLAEQLKGPPPFHELLTPDYIQRLYKAAPLHDIGKTAVPESILLKPGKLTAEEFEEIKKHTTYGREAILSATRELTISSPYLEMAGEIAGSHHEHWDGSGYPEGLSGEEIPFPARLMALADVYDALVTYRVYKPAFSHEVATQIITGARGTQFEPEVVDAFLASEEAFRTITLQFAGFQEDRRAL</sequence>
<organism evidence="4 5">
    <name type="scientific">Desulfoluna limicola</name>
    <dbReference type="NCBI Taxonomy" id="2810562"/>
    <lineage>
        <taxon>Bacteria</taxon>
        <taxon>Pseudomonadati</taxon>
        <taxon>Thermodesulfobacteriota</taxon>
        <taxon>Desulfobacteria</taxon>
        <taxon>Desulfobacterales</taxon>
        <taxon>Desulfolunaceae</taxon>
        <taxon>Desulfoluna</taxon>
    </lineage>
</organism>
<dbReference type="SMART" id="SM00448">
    <property type="entry name" value="REC"/>
    <property type="match status" value="1"/>
</dbReference>
<dbReference type="SMART" id="SM00471">
    <property type="entry name" value="HDc"/>
    <property type="match status" value="1"/>
</dbReference>
<dbReference type="InterPro" id="IPR052020">
    <property type="entry name" value="Cyclic_di-GMP/3'3'-cGAMP_PDE"/>
</dbReference>
<evidence type="ECO:0000313" key="5">
    <source>
        <dbReference type="Proteomes" id="UP001320148"/>
    </source>
</evidence>
<dbReference type="InterPro" id="IPR037522">
    <property type="entry name" value="HD_GYP_dom"/>
</dbReference>
<name>A0ABM7PG81_9BACT</name>
<dbReference type="SUPFAM" id="SSF52172">
    <property type="entry name" value="CheY-like"/>
    <property type="match status" value="1"/>
</dbReference>
<dbReference type="PROSITE" id="PS51832">
    <property type="entry name" value="HD_GYP"/>
    <property type="match status" value="1"/>
</dbReference>
<dbReference type="RefSeq" id="WP_236892905.1">
    <property type="nucleotide sequence ID" value="NZ_AP024488.1"/>
</dbReference>
<feature type="domain" description="Response regulatory" evidence="2">
    <location>
        <begin position="6"/>
        <end position="122"/>
    </location>
</feature>
<evidence type="ECO:0000259" key="3">
    <source>
        <dbReference type="PROSITE" id="PS51832"/>
    </source>
</evidence>
<evidence type="ECO:0000256" key="1">
    <source>
        <dbReference type="PROSITE-ProRule" id="PRU00169"/>
    </source>
</evidence>
<accession>A0ABM7PG81</accession>
<keyword evidence="5" id="KW-1185">Reference proteome</keyword>
<dbReference type="InterPro" id="IPR001789">
    <property type="entry name" value="Sig_transdc_resp-reg_receiver"/>
</dbReference>